<evidence type="ECO:0000313" key="2">
    <source>
        <dbReference type="EMBL" id="KAK1117460.1"/>
    </source>
</evidence>
<evidence type="ECO:0000313" key="3">
    <source>
        <dbReference type="Proteomes" id="UP001177670"/>
    </source>
</evidence>
<reference evidence="2" key="1">
    <citation type="submission" date="2021-10" db="EMBL/GenBank/DDBJ databases">
        <title>Melipona bicolor Genome sequencing and assembly.</title>
        <authorList>
            <person name="Araujo N.S."/>
            <person name="Arias M.C."/>
        </authorList>
    </citation>
    <scope>NUCLEOTIDE SEQUENCE</scope>
    <source>
        <strain evidence="2">USP_2M_L1-L4_2017</strain>
        <tissue evidence="2">Whole body</tissue>
    </source>
</reference>
<dbReference type="EMBL" id="JAHYIQ010000051">
    <property type="protein sequence ID" value="KAK1117460.1"/>
    <property type="molecule type" value="Genomic_DNA"/>
</dbReference>
<dbReference type="AlphaFoldDB" id="A0AA40KEU2"/>
<feature type="compositionally biased region" description="Basic residues" evidence="1">
    <location>
        <begin position="188"/>
        <end position="200"/>
    </location>
</feature>
<dbReference type="Proteomes" id="UP001177670">
    <property type="component" value="Unassembled WGS sequence"/>
</dbReference>
<feature type="region of interest" description="Disordered" evidence="1">
    <location>
        <begin position="180"/>
        <end position="200"/>
    </location>
</feature>
<keyword evidence="3" id="KW-1185">Reference proteome</keyword>
<comment type="caution">
    <text evidence="2">The sequence shown here is derived from an EMBL/GenBank/DDBJ whole genome shotgun (WGS) entry which is preliminary data.</text>
</comment>
<protein>
    <submittedName>
        <fullName evidence="2">Uncharacterized protein</fullName>
    </submittedName>
</protein>
<proteinExistence type="predicted"/>
<feature type="region of interest" description="Disordered" evidence="1">
    <location>
        <begin position="27"/>
        <end position="57"/>
    </location>
</feature>
<name>A0AA40KEU2_9HYME</name>
<evidence type="ECO:0000256" key="1">
    <source>
        <dbReference type="SAM" id="MobiDB-lite"/>
    </source>
</evidence>
<feature type="compositionally biased region" description="Basic and acidic residues" evidence="1">
    <location>
        <begin position="27"/>
        <end position="55"/>
    </location>
</feature>
<organism evidence="2 3">
    <name type="scientific">Melipona bicolor</name>
    <dbReference type="NCBI Taxonomy" id="60889"/>
    <lineage>
        <taxon>Eukaryota</taxon>
        <taxon>Metazoa</taxon>
        <taxon>Ecdysozoa</taxon>
        <taxon>Arthropoda</taxon>
        <taxon>Hexapoda</taxon>
        <taxon>Insecta</taxon>
        <taxon>Pterygota</taxon>
        <taxon>Neoptera</taxon>
        <taxon>Endopterygota</taxon>
        <taxon>Hymenoptera</taxon>
        <taxon>Apocrita</taxon>
        <taxon>Aculeata</taxon>
        <taxon>Apoidea</taxon>
        <taxon>Anthophila</taxon>
        <taxon>Apidae</taxon>
        <taxon>Melipona</taxon>
    </lineage>
</organism>
<sequence length="200" mass="23526">MKEAWAKENSDSLQRGRELREAFIKKHEIKSKSSIDSPEKKVPSHPEKSLRRDGQHLSVVGTSEISMAHLEERTLKPPASLRKLPPLDLTAYEVREDEEVKPRLKTESDEETLRNIRTMNIVYAQDDYARFLEELENLYRRQRYQYETLYGRYLDEFLDRRAILEEMYEARRAYIDSTRPVAASSTKSIKKSVKSKKSKT</sequence>
<accession>A0AA40KEU2</accession>
<gene>
    <name evidence="2" type="ORF">K0M31_016664</name>
</gene>